<dbReference type="EMBL" id="CVRL01000046">
    <property type="protein sequence ID" value="CRL12861.1"/>
    <property type="molecule type" value="Genomic_DNA"/>
</dbReference>
<reference evidence="2" key="1">
    <citation type="submission" date="2015-05" db="EMBL/GenBank/DDBJ databases">
        <authorList>
            <person name="Rodrigo-Torres Lidia"/>
            <person name="Arahal R.David."/>
        </authorList>
    </citation>
    <scope>NUCLEOTIDE SEQUENCE [LARGE SCALE GENOMIC DNA]</scope>
    <source>
        <strain evidence="2">CECT 7321</strain>
    </source>
</reference>
<dbReference type="AlphaFoldDB" id="A0A0H5D6Z8"/>
<name>A0A0H5D6Z8_9RHOB</name>
<protein>
    <submittedName>
        <fullName evidence="1">Uncharacterized protein</fullName>
    </submittedName>
</protein>
<evidence type="ECO:0000313" key="1">
    <source>
        <dbReference type="EMBL" id="CRL12861.1"/>
    </source>
</evidence>
<dbReference type="Proteomes" id="UP000043764">
    <property type="component" value="Unassembled WGS sequence"/>
</dbReference>
<accession>A0A0H5D6Z8</accession>
<sequence>MTAVVITKQRPVNQKGDTPATICASEPKAVQMISLTAQPAPGPVIVAI</sequence>
<proteinExistence type="predicted"/>
<evidence type="ECO:0000313" key="2">
    <source>
        <dbReference type="Proteomes" id="UP000043764"/>
    </source>
</evidence>
<organism evidence="1 2">
    <name type="scientific">Phaeobacter italicus</name>
    <dbReference type="NCBI Taxonomy" id="481446"/>
    <lineage>
        <taxon>Bacteria</taxon>
        <taxon>Pseudomonadati</taxon>
        <taxon>Pseudomonadota</taxon>
        <taxon>Alphaproteobacteria</taxon>
        <taxon>Rhodobacterales</taxon>
        <taxon>Roseobacteraceae</taxon>
        <taxon>Phaeobacter</taxon>
    </lineage>
</organism>
<keyword evidence="2" id="KW-1185">Reference proteome</keyword>
<gene>
    <name evidence="1" type="ORF">NIT7321_03743</name>
</gene>